<organism evidence="1 2">
    <name type="scientific">Kibdelosporangium philippinense</name>
    <dbReference type="NCBI Taxonomy" id="211113"/>
    <lineage>
        <taxon>Bacteria</taxon>
        <taxon>Bacillati</taxon>
        <taxon>Actinomycetota</taxon>
        <taxon>Actinomycetes</taxon>
        <taxon>Pseudonocardiales</taxon>
        <taxon>Pseudonocardiaceae</taxon>
        <taxon>Kibdelosporangium</taxon>
    </lineage>
</organism>
<dbReference type="InterPro" id="IPR009057">
    <property type="entry name" value="Homeodomain-like_sf"/>
</dbReference>
<reference evidence="1 2" key="1">
    <citation type="submission" date="2021-12" db="EMBL/GenBank/DDBJ databases">
        <title>Genome sequence of Kibdelosporangium philippinense ATCC 49844.</title>
        <authorList>
            <person name="Fedorov E.A."/>
            <person name="Omeragic M."/>
            <person name="Shalygina K.F."/>
            <person name="Maclea K.S."/>
        </authorList>
    </citation>
    <scope>NUCLEOTIDE SEQUENCE [LARGE SCALE GENOMIC DNA]</scope>
    <source>
        <strain evidence="1 2">ATCC 49844</strain>
    </source>
</reference>
<gene>
    <name evidence="1" type="ORF">LWC34_30440</name>
</gene>
<proteinExistence type="predicted"/>
<dbReference type="RefSeq" id="WP_233728942.1">
    <property type="nucleotide sequence ID" value="NZ_JBHMDJ010000269.1"/>
</dbReference>
<name>A0ABS8ZKY3_9PSEU</name>
<sequence length="159" mass="17528">MVVVRSEMKRPVTLTARDREELLRLTVTGVHPASAIRRARVLLALDTSVGEVDPKEVIAARLGVSGEMLRLVAKRFAETDGDVHATISRKKRDLPPVPSPVTGEVEARLIALACSQPPAGHARWSLRLLEKHVELTEDIPNLDHSTIGRVLKKRNCVLI</sequence>
<dbReference type="Pfam" id="PF13565">
    <property type="entry name" value="HTH_32"/>
    <property type="match status" value="1"/>
</dbReference>
<evidence type="ECO:0000313" key="2">
    <source>
        <dbReference type="Proteomes" id="UP001521150"/>
    </source>
</evidence>
<dbReference type="Proteomes" id="UP001521150">
    <property type="component" value="Unassembled WGS sequence"/>
</dbReference>
<evidence type="ECO:0000313" key="1">
    <source>
        <dbReference type="EMBL" id="MCE7007113.1"/>
    </source>
</evidence>
<dbReference type="SUPFAM" id="SSF46689">
    <property type="entry name" value="Homeodomain-like"/>
    <property type="match status" value="1"/>
</dbReference>
<comment type="caution">
    <text evidence="1">The sequence shown here is derived from an EMBL/GenBank/DDBJ whole genome shotgun (WGS) entry which is preliminary data.</text>
</comment>
<dbReference type="EMBL" id="JAJVCN010000002">
    <property type="protein sequence ID" value="MCE7007113.1"/>
    <property type="molecule type" value="Genomic_DNA"/>
</dbReference>
<keyword evidence="2" id="KW-1185">Reference proteome</keyword>
<protein>
    <submittedName>
        <fullName evidence="1">Helix-turn-helix domain-containing protein</fullName>
    </submittedName>
</protein>
<accession>A0ABS8ZKY3</accession>